<feature type="compositionally biased region" description="Basic and acidic residues" evidence="1">
    <location>
        <begin position="485"/>
        <end position="501"/>
    </location>
</feature>
<feature type="compositionally biased region" description="Basic and acidic residues" evidence="1">
    <location>
        <begin position="192"/>
        <end position="220"/>
    </location>
</feature>
<evidence type="ECO:0000313" key="3">
    <source>
        <dbReference type="Proteomes" id="UP000735302"/>
    </source>
</evidence>
<feature type="region of interest" description="Disordered" evidence="1">
    <location>
        <begin position="779"/>
        <end position="832"/>
    </location>
</feature>
<keyword evidence="3" id="KW-1185">Reference proteome</keyword>
<feature type="compositionally biased region" description="Basic and acidic residues" evidence="1">
    <location>
        <begin position="154"/>
        <end position="164"/>
    </location>
</feature>
<evidence type="ECO:0000313" key="2">
    <source>
        <dbReference type="EMBL" id="GFO29545.1"/>
    </source>
</evidence>
<feature type="compositionally biased region" description="Polar residues" evidence="1">
    <location>
        <begin position="960"/>
        <end position="970"/>
    </location>
</feature>
<feature type="compositionally biased region" description="Basic and acidic residues" evidence="1">
    <location>
        <begin position="808"/>
        <end position="832"/>
    </location>
</feature>
<feature type="compositionally biased region" description="Basic and acidic residues" evidence="1">
    <location>
        <begin position="913"/>
        <end position="931"/>
    </location>
</feature>
<feature type="compositionally biased region" description="Polar residues" evidence="1">
    <location>
        <begin position="166"/>
        <end position="175"/>
    </location>
</feature>
<feature type="compositionally biased region" description="Low complexity" evidence="1">
    <location>
        <begin position="316"/>
        <end position="329"/>
    </location>
</feature>
<feature type="region of interest" description="Disordered" evidence="1">
    <location>
        <begin position="1043"/>
        <end position="1093"/>
    </location>
</feature>
<feature type="region of interest" description="Disordered" evidence="1">
    <location>
        <begin position="154"/>
        <end position="347"/>
    </location>
</feature>
<feature type="compositionally biased region" description="Low complexity" evidence="1">
    <location>
        <begin position="1044"/>
        <end position="1056"/>
    </location>
</feature>
<dbReference type="Proteomes" id="UP000735302">
    <property type="component" value="Unassembled WGS sequence"/>
</dbReference>
<feature type="compositionally biased region" description="Polar residues" evidence="1">
    <location>
        <begin position="1079"/>
        <end position="1093"/>
    </location>
</feature>
<feature type="compositionally biased region" description="Low complexity" evidence="1">
    <location>
        <begin position="125"/>
        <end position="137"/>
    </location>
</feature>
<proteinExistence type="predicted"/>
<feature type="compositionally biased region" description="Low complexity" evidence="1">
    <location>
        <begin position="277"/>
        <end position="291"/>
    </location>
</feature>
<gene>
    <name evidence="2" type="ORF">PoB_005605000</name>
</gene>
<feature type="compositionally biased region" description="Basic and acidic residues" evidence="1">
    <location>
        <begin position="938"/>
        <end position="953"/>
    </location>
</feature>
<feature type="region of interest" description="Disordered" evidence="1">
    <location>
        <begin position="108"/>
        <end position="141"/>
    </location>
</feature>
<feature type="compositionally biased region" description="Basic and acidic residues" evidence="1">
    <location>
        <begin position="292"/>
        <end position="301"/>
    </location>
</feature>
<dbReference type="AlphaFoldDB" id="A0AAV4CA04"/>
<feature type="compositionally biased region" description="Polar residues" evidence="1">
    <location>
        <begin position="22"/>
        <end position="41"/>
    </location>
</feature>
<feature type="region of interest" description="Disordered" evidence="1">
    <location>
        <begin position="67"/>
        <end position="89"/>
    </location>
</feature>
<feature type="compositionally biased region" description="Basic and acidic residues" evidence="1">
    <location>
        <begin position="242"/>
        <end position="251"/>
    </location>
</feature>
<feature type="region of interest" description="Disordered" evidence="1">
    <location>
        <begin position="470"/>
        <end position="501"/>
    </location>
</feature>
<organism evidence="2 3">
    <name type="scientific">Plakobranchus ocellatus</name>
    <dbReference type="NCBI Taxonomy" id="259542"/>
    <lineage>
        <taxon>Eukaryota</taxon>
        <taxon>Metazoa</taxon>
        <taxon>Spiralia</taxon>
        <taxon>Lophotrochozoa</taxon>
        <taxon>Mollusca</taxon>
        <taxon>Gastropoda</taxon>
        <taxon>Heterobranchia</taxon>
        <taxon>Euthyneura</taxon>
        <taxon>Panpulmonata</taxon>
        <taxon>Sacoglossa</taxon>
        <taxon>Placobranchoidea</taxon>
        <taxon>Plakobranchidae</taxon>
        <taxon>Plakobranchus</taxon>
    </lineage>
</organism>
<feature type="compositionally biased region" description="Polar residues" evidence="1">
    <location>
        <begin position="787"/>
        <end position="797"/>
    </location>
</feature>
<accession>A0AAV4CA04</accession>
<dbReference type="EMBL" id="BLXT01006168">
    <property type="protein sequence ID" value="GFO29545.1"/>
    <property type="molecule type" value="Genomic_DNA"/>
</dbReference>
<comment type="caution">
    <text evidence="2">The sequence shown here is derived from an EMBL/GenBank/DDBJ whole genome shotgun (WGS) entry which is preliminary data.</text>
</comment>
<feature type="region of interest" description="Disordered" evidence="1">
    <location>
        <begin position="689"/>
        <end position="722"/>
    </location>
</feature>
<sequence length="1093" mass="124528">MTSAYPSSDKNKISRSHGSKDLNATSNNLNEGASDSTSNSYLKDIAPKKNTFERRAWVTSLVPGRTDRLGRLPALDSNKNNSEEPGGHLHNNKWAQIIIRARQRQNLQDCEDSTQEADVAGNITTGGASSESTSADSHNTISSTKFSDILFTKKSEQHNERGKSSGDGTKYQTRTSDAKLTKLLPKSGKSMASKEKSQGKTEDEEEYRRQCRRELEKRLTECGFGMHAQLQVREKKPKKPKHPNERKHMDTDYVTCRMCRTASQTGLSTSKKENEHTASSTSTRTETADASDSGKPEKKDSSTSSKKAQKDSDAQSNSSKTKSCSSGVSRPASEDSEPSHRKSDDCSTTSYLELKANESDFKKSPRKSKSLLDTFREVALKSVRRKSLLNLTTKDLNAPSSSHNTTTDDLSGYCFESAQDSEDQCVGANKNLAHKSSGEIKVLNQSSIDRGNVLRSVVFYQNRFIVMDQTKPSNEKSKSPLKKSNTREKSNDNVITEPHDKNFCSLNVPDKDLTSKEKTDVRKNESSFSCDTDSGKDLNVDKLGQLGGITERIEIKDPSKICNSQITTAVSSNVNMESFFTDCMKKSESDIELDIYYNRVQNIKLEPTYLQLSQKRETDRSSCNFSTEHGACSNTVSQVDAKRNRDLIQSRDDKKDEVDLEHVEEDLGGDFELDTSRLLGSIQDYQSDYESSSEHIIPDDEEPGRVGLRRGQRKSMVDDDDYERDHALAQKESLYERKIRATRHASFSGERQHDILRHDKNVENTGTDRILRYKGDIQRGGHEVSMERQTQGESPSSKVARAGHSKRHTECRENQNADNYHDKYPSEEEMNSHYSHEEMLDDMDDHRGNKRSGYEPEDCAYDSEDYRETSNTYCTDQHNEAQILDDEKYYCNVDMDTNDIYRYNHKHQYKPQFPERQKEKGHPHTDKDKSGKRNKHERYRDTGFENPPKKDLKNQIADFENSTPRSNRNVQFREDRRKVSKTIFQKRSSDTDYSNVDKRSFRDEKVFYETSRQSSLDVGLYWKEMESFSGERSRLCREVRRFTHSSSLDSNSTSLLPPNPHKNTRSNSTGRRERKYLATRTSDNAQNMTKRDA</sequence>
<protein>
    <submittedName>
        <fullName evidence="2">Uncharacterized protein</fullName>
    </submittedName>
</protein>
<evidence type="ECO:0000256" key="1">
    <source>
        <dbReference type="SAM" id="MobiDB-lite"/>
    </source>
</evidence>
<feature type="region of interest" description="Disordered" evidence="1">
    <location>
        <begin position="1"/>
        <end position="46"/>
    </location>
</feature>
<name>A0AAV4CA04_9GAST</name>
<reference evidence="2 3" key="1">
    <citation type="journal article" date="2021" name="Elife">
        <title>Chloroplast acquisition without the gene transfer in kleptoplastic sea slugs, Plakobranchus ocellatus.</title>
        <authorList>
            <person name="Maeda T."/>
            <person name="Takahashi S."/>
            <person name="Yoshida T."/>
            <person name="Shimamura S."/>
            <person name="Takaki Y."/>
            <person name="Nagai Y."/>
            <person name="Toyoda A."/>
            <person name="Suzuki Y."/>
            <person name="Arimoto A."/>
            <person name="Ishii H."/>
            <person name="Satoh N."/>
            <person name="Nishiyama T."/>
            <person name="Hasebe M."/>
            <person name="Maruyama T."/>
            <person name="Minagawa J."/>
            <person name="Obokata J."/>
            <person name="Shigenobu S."/>
        </authorList>
    </citation>
    <scope>NUCLEOTIDE SEQUENCE [LARGE SCALE GENOMIC DNA]</scope>
</reference>
<feature type="region of interest" description="Disordered" evidence="1">
    <location>
        <begin position="909"/>
        <end position="995"/>
    </location>
</feature>